<dbReference type="Proteomes" id="UP000295164">
    <property type="component" value="Unassembled WGS sequence"/>
</dbReference>
<evidence type="ECO:0000313" key="1">
    <source>
        <dbReference type="EMBL" id="TCZ69573.1"/>
    </source>
</evidence>
<proteinExistence type="predicted"/>
<dbReference type="SUPFAM" id="SSF143456">
    <property type="entry name" value="VC0467-like"/>
    <property type="match status" value="1"/>
</dbReference>
<dbReference type="AlphaFoldDB" id="A0A4R4DZ93"/>
<dbReference type="OrthoDB" id="9807486at2"/>
<protein>
    <submittedName>
        <fullName evidence="1">YqgE/AlgH family protein</fullName>
    </submittedName>
</protein>
<dbReference type="Gene3D" id="3.40.1740.10">
    <property type="entry name" value="VC0467-like"/>
    <property type="match status" value="1"/>
</dbReference>
<dbReference type="RefSeq" id="WP_131852453.1">
    <property type="nucleotide sequence ID" value="NZ_SKFH01000020.1"/>
</dbReference>
<accession>A0A4R4DZ93</accession>
<gene>
    <name evidence="1" type="ORF">E0486_12145</name>
</gene>
<keyword evidence="2" id="KW-1185">Reference proteome</keyword>
<name>A0A4R4DZ93_9BACT</name>
<dbReference type="InterPro" id="IPR003774">
    <property type="entry name" value="AlgH-like"/>
</dbReference>
<comment type="caution">
    <text evidence="1">The sequence shown here is derived from an EMBL/GenBank/DDBJ whole genome shotgun (WGS) entry which is preliminary data.</text>
</comment>
<evidence type="ECO:0000313" key="2">
    <source>
        <dbReference type="Proteomes" id="UP000295164"/>
    </source>
</evidence>
<dbReference type="PANTHER" id="PTHR31984">
    <property type="entry name" value="TRANSPORTER, PUTATIVE (DUF179)-RELATED"/>
    <property type="match status" value="1"/>
</dbReference>
<dbReference type="PANTHER" id="PTHR31984:SF17">
    <property type="entry name" value="TRANSCRIPTIONAL REGULATOR"/>
    <property type="match status" value="1"/>
</dbReference>
<reference evidence="1 2" key="1">
    <citation type="submission" date="2019-03" db="EMBL/GenBank/DDBJ databases">
        <authorList>
            <person name="Kim M.K.M."/>
        </authorList>
    </citation>
    <scope>NUCLEOTIDE SEQUENCE [LARGE SCALE GENOMIC DNA]</scope>
    <source>
        <strain evidence="1 2">17J68-15</strain>
    </source>
</reference>
<organism evidence="1 2">
    <name type="scientific">Flaviaesturariibacter aridisoli</name>
    <dbReference type="NCBI Taxonomy" id="2545761"/>
    <lineage>
        <taxon>Bacteria</taxon>
        <taxon>Pseudomonadati</taxon>
        <taxon>Bacteroidota</taxon>
        <taxon>Chitinophagia</taxon>
        <taxon>Chitinophagales</taxon>
        <taxon>Chitinophagaceae</taxon>
        <taxon>Flaviaestuariibacter</taxon>
    </lineage>
</organism>
<dbReference type="EMBL" id="SKFH01000020">
    <property type="protein sequence ID" value="TCZ69573.1"/>
    <property type="molecule type" value="Genomic_DNA"/>
</dbReference>
<sequence length="152" mass="16794">MELRAGIFLHSTPLLDDTVFADVVLFLKEYNASGALGVIVNRPHGRSLHELVEFRHSRPLPLFYGGPVAEQHLYFLHRRPDLIGGGEPVVDGVYWGGDFPSAVRAYNNKTLDLSGIKVFVGYCGWDAGELEAEVEEGSWLLSGLPVEVVFEP</sequence>
<dbReference type="Pfam" id="PF02622">
    <property type="entry name" value="DUF179"/>
    <property type="match status" value="1"/>
</dbReference>